<evidence type="ECO:0000313" key="4">
    <source>
        <dbReference type="Proteomes" id="UP001589568"/>
    </source>
</evidence>
<accession>A0ABV5NNS1</accession>
<feature type="region of interest" description="Disordered" evidence="1">
    <location>
        <begin position="63"/>
        <end position="84"/>
    </location>
</feature>
<comment type="caution">
    <text evidence="3">The sequence shown here is derived from an EMBL/GenBank/DDBJ whole genome shotgun (WGS) entry which is preliminary data.</text>
</comment>
<evidence type="ECO:0000313" key="3">
    <source>
        <dbReference type="EMBL" id="MFB9471953.1"/>
    </source>
</evidence>
<dbReference type="SUPFAM" id="SSF52540">
    <property type="entry name" value="P-loop containing nucleoside triphosphate hydrolases"/>
    <property type="match status" value="1"/>
</dbReference>
<organism evidence="3 4">
    <name type="scientific">Nonomuraea salmonea</name>
    <dbReference type="NCBI Taxonomy" id="46181"/>
    <lineage>
        <taxon>Bacteria</taxon>
        <taxon>Bacillati</taxon>
        <taxon>Actinomycetota</taxon>
        <taxon>Actinomycetes</taxon>
        <taxon>Streptosporangiales</taxon>
        <taxon>Streptosporangiaceae</taxon>
        <taxon>Nonomuraea</taxon>
    </lineage>
</organism>
<dbReference type="InterPro" id="IPR027417">
    <property type="entry name" value="P-loop_NTPase"/>
</dbReference>
<evidence type="ECO:0000259" key="2">
    <source>
        <dbReference type="Pfam" id="PF13521"/>
    </source>
</evidence>
<feature type="domain" description="NadR/Ttd14 AAA" evidence="2">
    <location>
        <begin position="2"/>
        <end position="181"/>
    </location>
</feature>
<dbReference type="EMBL" id="JBHMCF010000019">
    <property type="protein sequence ID" value="MFB9471953.1"/>
    <property type="molecule type" value="Genomic_DNA"/>
</dbReference>
<dbReference type="Gene3D" id="3.40.50.300">
    <property type="entry name" value="P-loop containing nucleotide triphosphate hydrolases"/>
    <property type="match status" value="1"/>
</dbReference>
<dbReference type="Pfam" id="PF13521">
    <property type="entry name" value="AAA_28"/>
    <property type="match status" value="1"/>
</dbReference>
<reference evidence="3 4" key="1">
    <citation type="submission" date="2024-09" db="EMBL/GenBank/DDBJ databases">
        <authorList>
            <person name="Sun Q."/>
            <person name="Mori K."/>
        </authorList>
    </citation>
    <scope>NUCLEOTIDE SEQUENCE [LARGE SCALE GENOMIC DNA]</scope>
    <source>
        <strain evidence="3 4">JCM 3324</strain>
    </source>
</reference>
<dbReference type="RefSeq" id="WP_379483657.1">
    <property type="nucleotide sequence ID" value="NZ_JBHMCF010000019.1"/>
</dbReference>
<keyword evidence="4" id="KW-1185">Reference proteome</keyword>
<evidence type="ECO:0000256" key="1">
    <source>
        <dbReference type="SAM" id="MobiDB-lite"/>
    </source>
</evidence>
<sequence>MRYILTGTPGAGKTTILRGLAARGHVTVEEAATAVIAAEQARGDAEPWTRPAFIAKVADLQRRRQEQADAGPGGPPGEGARGPGGVAVRFFDRSPVCTHALATYVGHPVPPALTTEVERLAREEVYDRHVFFVRNLGFCEPTDARRITFEESLEFESLHEKTYRAFGYHLIDVPAGPPDERVALIEETASRLAAGAGCPACP</sequence>
<protein>
    <submittedName>
        <fullName evidence="3">AAA family ATPase</fullName>
    </submittedName>
</protein>
<name>A0ABV5NNS1_9ACTN</name>
<dbReference type="InterPro" id="IPR038727">
    <property type="entry name" value="NadR/Ttd14_AAA_dom"/>
</dbReference>
<dbReference type="Proteomes" id="UP001589568">
    <property type="component" value="Unassembled WGS sequence"/>
</dbReference>
<gene>
    <name evidence="3" type="ORF">ACFFR3_20765</name>
</gene>
<proteinExistence type="predicted"/>